<organism evidence="10 11">
    <name type="scientific">Microcaecilia unicolor</name>
    <dbReference type="NCBI Taxonomy" id="1415580"/>
    <lineage>
        <taxon>Eukaryota</taxon>
        <taxon>Metazoa</taxon>
        <taxon>Chordata</taxon>
        <taxon>Craniata</taxon>
        <taxon>Vertebrata</taxon>
        <taxon>Euteleostomi</taxon>
        <taxon>Amphibia</taxon>
        <taxon>Gymnophiona</taxon>
        <taxon>Siphonopidae</taxon>
        <taxon>Microcaecilia</taxon>
    </lineage>
</organism>
<evidence type="ECO:0000256" key="3">
    <source>
        <dbReference type="ARBA" id="ARBA00022448"/>
    </source>
</evidence>
<dbReference type="GeneID" id="115467352"/>
<evidence type="ECO:0000256" key="4">
    <source>
        <dbReference type="ARBA" id="ARBA00022692"/>
    </source>
</evidence>
<dbReference type="GO" id="GO:1904669">
    <property type="term" value="P:ATP export"/>
    <property type="evidence" value="ECO:0007669"/>
    <property type="project" value="UniProtKB-ARBA"/>
</dbReference>
<dbReference type="FunCoup" id="A0A6P7XHX1">
    <property type="interactions" value="106"/>
</dbReference>
<feature type="transmembrane region" description="Helical" evidence="9">
    <location>
        <begin position="188"/>
        <end position="211"/>
    </location>
</feature>
<keyword evidence="5 9" id="KW-1133">Transmembrane helix</keyword>
<keyword evidence="4 9" id="KW-0812">Transmembrane</keyword>
<dbReference type="Proteomes" id="UP000515156">
    <property type="component" value="Chromosome 3"/>
</dbReference>
<evidence type="ECO:0000256" key="6">
    <source>
        <dbReference type="ARBA" id="ARBA00023065"/>
    </source>
</evidence>
<proteinExistence type="inferred from homology"/>
<keyword evidence="3" id="KW-0813">Transport</keyword>
<dbReference type="GO" id="GO:0005261">
    <property type="term" value="F:monoatomic cation channel activity"/>
    <property type="evidence" value="ECO:0007669"/>
    <property type="project" value="TreeGrafter"/>
</dbReference>
<evidence type="ECO:0000313" key="11">
    <source>
        <dbReference type="RefSeq" id="XP_030055092.1"/>
    </source>
</evidence>
<feature type="transmembrane region" description="Helical" evidence="9">
    <location>
        <begin position="16"/>
        <end position="36"/>
    </location>
</feature>
<evidence type="ECO:0000313" key="10">
    <source>
        <dbReference type="Proteomes" id="UP000515156"/>
    </source>
</evidence>
<dbReference type="KEGG" id="muo:115467352"/>
<dbReference type="AlphaFoldDB" id="A0A6P7XHX1"/>
<protein>
    <submittedName>
        <fullName evidence="11">Calcium homeostasis modulator protein 4</fullName>
    </submittedName>
</protein>
<evidence type="ECO:0000256" key="1">
    <source>
        <dbReference type="ARBA" id="ARBA00004141"/>
    </source>
</evidence>
<feature type="transmembrane region" description="Helical" evidence="9">
    <location>
        <begin position="48"/>
        <end position="69"/>
    </location>
</feature>
<accession>A0A6P7XHX1</accession>
<dbReference type="CTD" id="221301"/>
<gene>
    <name evidence="11" type="primary">CALHM4</name>
</gene>
<dbReference type="InterPro" id="IPR029569">
    <property type="entry name" value="CALHM"/>
</dbReference>
<comment type="similarity">
    <text evidence="2">Belongs to the CALHM family.</text>
</comment>
<dbReference type="InParanoid" id="A0A6P7XHX1"/>
<evidence type="ECO:0000256" key="9">
    <source>
        <dbReference type="SAM" id="Phobius"/>
    </source>
</evidence>
<dbReference type="RefSeq" id="XP_030055092.1">
    <property type="nucleotide sequence ID" value="XM_030199232.1"/>
</dbReference>
<keyword evidence="6" id="KW-0406">Ion transport</keyword>
<dbReference type="OrthoDB" id="9827748at2759"/>
<feature type="transmembrane region" description="Helical" evidence="9">
    <location>
        <begin position="100"/>
        <end position="121"/>
    </location>
</feature>
<dbReference type="Pfam" id="PF14798">
    <property type="entry name" value="Ca_hom_mod"/>
    <property type="match status" value="1"/>
</dbReference>
<evidence type="ECO:0000256" key="8">
    <source>
        <dbReference type="ARBA" id="ARBA00023303"/>
    </source>
</evidence>
<name>A0A6P7XHX1_9AMPH</name>
<evidence type="ECO:0000256" key="2">
    <source>
        <dbReference type="ARBA" id="ARBA00008497"/>
    </source>
</evidence>
<dbReference type="GO" id="GO:0005886">
    <property type="term" value="C:plasma membrane"/>
    <property type="evidence" value="ECO:0007669"/>
    <property type="project" value="TreeGrafter"/>
</dbReference>
<dbReference type="PANTHER" id="PTHR32261:SF5">
    <property type="entry name" value="CALCIUM HOMEOSTASIS MODULATOR PROTEIN 4"/>
    <property type="match status" value="1"/>
</dbReference>
<reference evidence="11" key="1">
    <citation type="submission" date="2025-08" db="UniProtKB">
        <authorList>
            <consortium name="RefSeq"/>
        </authorList>
    </citation>
    <scope>IDENTIFICATION</scope>
</reference>
<keyword evidence="8" id="KW-0407">Ion channel</keyword>
<sequence length="323" mass="36829">MSFLSVASFLKSKESIIFNTIVALLTIGGQQLFSIFAFSCPCHTRSNLYYGLAFIGVPALILLIFGYVLNDQTWRLITGHSQSSFLQEHSRRSCLLRYKLICLVFCNITGRALVAPVTWLAGTLLNGSYYVCALSEFASVEGYDFFRNLSTAERSEVLAVFPCPQLVPVNMTRIKDEVTLYLRYQSQVSGWVLIAVVAVTVFLSLCLARFLSPLTFLHLQYWRSYVNSERALFEQTMDKHSRIFALQHIKKFFGFSPESKNIRDIRIPSRLDWQQVSGLDLLRIVNEDHYHYSLLHAWADEDPPDEKYVHIDEDASNLAPAPS</sequence>
<comment type="subcellular location">
    <subcellularLocation>
        <location evidence="1">Membrane</location>
        <topology evidence="1">Multi-pass membrane protein</topology>
    </subcellularLocation>
</comment>
<evidence type="ECO:0000256" key="5">
    <source>
        <dbReference type="ARBA" id="ARBA00022989"/>
    </source>
</evidence>
<keyword evidence="7 9" id="KW-0472">Membrane</keyword>
<dbReference type="PANTHER" id="PTHR32261">
    <property type="entry name" value="CALCIUM HOMEOSTASIS MODULATOR PROTEIN"/>
    <property type="match status" value="1"/>
</dbReference>
<evidence type="ECO:0000256" key="7">
    <source>
        <dbReference type="ARBA" id="ARBA00023136"/>
    </source>
</evidence>
<keyword evidence="10" id="KW-1185">Reference proteome</keyword>